<dbReference type="ESTHER" id="gorb4-d0lc59">
    <property type="family name" value="Abhydrolase_9"/>
</dbReference>
<feature type="transmembrane region" description="Helical" evidence="1">
    <location>
        <begin position="32"/>
        <end position="55"/>
    </location>
</feature>
<dbReference type="EMBL" id="CP001802">
    <property type="protein sequence ID" value="ACY22446.1"/>
    <property type="molecule type" value="Genomic_DNA"/>
</dbReference>
<keyword evidence="1" id="KW-1133">Transmembrane helix</keyword>
<feature type="transmembrane region" description="Helical" evidence="1">
    <location>
        <begin position="67"/>
        <end position="86"/>
    </location>
</feature>
<reference evidence="4" key="1">
    <citation type="submission" date="2009-10" db="EMBL/GenBank/DDBJ databases">
        <title>The complete chromosome of Gordonia bronchialis DSM 43247.</title>
        <authorList>
            <consortium name="US DOE Joint Genome Institute (JGI-PGF)"/>
            <person name="Lucas S."/>
            <person name="Copeland A."/>
            <person name="Lapidus A."/>
            <person name="Glavina del Rio T."/>
            <person name="Dalin E."/>
            <person name="Tice H."/>
            <person name="Bruce D."/>
            <person name="Goodwin L."/>
            <person name="Pitluck S."/>
            <person name="Kyrpides N."/>
            <person name="Mavromatis K."/>
            <person name="Ivanova N."/>
            <person name="Ovchinnikova G."/>
            <person name="Saunders E."/>
            <person name="Brettin T."/>
            <person name="Detter J.C."/>
            <person name="Han C."/>
            <person name="Larimer F."/>
            <person name="Land M."/>
            <person name="Hauser L."/>
            <person name="Markowitz V."/>
            <person name="Cheng J.-F."/>
            <person name="Hugenholtz P."/>
            <person name="Woyke T."/>
            <person name="Wu D."/>
            <person name="Jando M."/>
            <person name="Schneider S."/>
            <person name="Goeker M."/>
            <person name="Klenk H.-P."/>
            <person name="Eisen J.A."/>
        </authorList>
    </citation>
    <scope>NUCLEOTIDE SEQUENCE [LARGE SCALE GENOMIC DNA]</scope>
    <source>
        <strain evidence="4">ATCC 25592 / DSM 43247 / BCRC 13721 / JCM 3198 / KCTC 3076 / NBRC 16047 / NCTC 10667</strain>
    </source>
</reference>
<dbReference type="STRING" id="526226.Gbro_3241"/>
<gene>
    <name evidence="3" type="ordered locus">Gbro_3241</name>
</gene>
<dbReference type="Pfam" id="PF10081">
    <property type="entry name" value="Abhydrolase_9"/>
    <property type="match status" value="2"/>
</dbReference>
<evidence type="ECO:0000256" key="1">
    <source>
        <dbReference type="SAM" id="Phobius"/>
    </source>
</evidence>
<dbReference type="InterPro" id="IPR027787">
    <property type="entry name" value="Alpha/beta-hydrolase_catalytic"/>
</dbReference>
<dbReference type="HOGENOM" id="CLU_023789_1_0_11"/>
<dbReference type="AlphaFoldDB" id="D0LC59"/>
<keyword evidence="4" id="KW-1185">Reference proteome</keyword>
<accession>D0LC59</accession>
<evidence type="ECO:0000313" key="3">
    <source>
        <dbReference type="EMBL" id="ACY22446.1"/>
    </source>
</evidence>
<keyword evidence="1" id="KW-0472">Membrane</keyword>
<proteinExistence type="predicted"/>
<feature type="transmembrane region" description="Helical" evidence="1">
    <location>
        <begin position="102"/>
        <end position="120"/>
    </location>
</feature>
<feature type="transmembrane region" description="Helical" evidence="1">
    <location>
        <begin position="125"/>
        <end position="144"/>
    </location>
</feature>
<dbReference type="KEGG" id="gbr:Gbro_3241"/>
<dbReference type="Proteomes" id="UP000001219">
    <property type="component" value="Chromosome"/>
</dbReference>
<evidence type="ECO:0000259" key="2">
    <source>
        <dbReference type="Pfam" id="PF10081"/>
    </source>
</evidence>
<feature type="domain" description="Alpha/beta-hydrolase catalytic" evidence="2">
    <location>
        <begin position="312"/>
        <end position="384"/>
    </location>
</feature>
<feature type="transmembrane region" description="Helical" evidence="1">
    <location>
        <begin position="7"/>
        <end position="26"/>
    </location>
</feature>
<feature type="domain" description="Alpha/beta-hydrolase catalytic" evidence="2">
    <location>
        <begin position="165"/>
        <end position="309"/>
    </location>
</feature>
<sequence length="389" mass="40134">MRQIPVPHPAITVSAVLGYLVALFPGTLPRTAVVSGVFTTALVVIAAVVGCLVVATGHRRAGYAARLRWAGAGGVVVLAAVALAGHRQVTLSADLGVPAPGIAWYVAVLVVPAMTATGVVRMPRMVGVIAAAGALALGLIPAGAHATPSRPGDQQVLLGSLGPADFDAEARDVVARWVESGGMGRRAVVIAVPTGSGWVDTSAVGGFRTRFGDGVTILSLPYSDMSSWRAFVSDRSAAGRSAVALAEQLARAVEHQARQHRPQVFLYGQSLGAIGADEARRHLETRHRGVLTGTVLVAPPEGSVATSSATPRSVVVNRSDPVTRWSLRSMWRAPSEPDGTVHTGRPATSAPWVPLLSFLQTSVDLLGALDGPAGTGHRYGSDQVAIPDG</sequence>
<organism evidence="3 4">
    <name type="scientific">Gordonia bronchialis (strain ATCC 25592 / DSM 43247 / BCRC 13721 / JCM 3198 / KCTC 3076 / NBRC 16047 / NCTC 10667)</name>
    <name type="common">Rhodococcus bronchialis</name>
    <dbReference type="NCBI Taxonomy" id="526226"/>
    <lineage>
        <taxon>Bacteria</taxon>
        <taxon>Bacillati</taxon>
        <taxon>Actinomycetota</taxon>
        <taxon>Actinomycetes</taxon>
        <taxon>Mycobacteriales</taxon>
        <taxon>Gordoniaceae</taxon>
        <taxon>Gordonia</taxon>
    </lineage>
</organism>
<name>D0LC59_GORB4</name>
<keyword evidence="1" id="KW-0812">Transmembrane</keyword>
<evidence type="ECO:0000313" key="4">
    <source>
        <dbReference type="Proteomes" id="UP000001219"/>
    </source>
</evidence>
<reference evidence="3 4" key="2">
    <citation type="journal article" date="2010" name="Stand. Genomic Sci.">
        <title>Complete genome sequence of Gordonia bronchialis type strain (3410).</title>
        <authorList>
            <person name="Ivanova N."/>
            <person name="Sikorski J."/>
            <person name="Jando M."/>
            <person name="Lapidus A."/>
            <person name="Nolan M."/>
            <person name="Lucas S."/>
            <person name="Del Rio T.G."/>
            <person name="Tice H."/>
            <person name="Copeland A."/>
            <person name="Cheng J.F."/>
            <person name="Chen F."/>
            <person name="Bruce D."/>
            <person name="Goodwin L."/>
            <person name="Pitluck S."/>
            <person name="Mavromatis K."/>
            <person name="Ovchinnikova G."/>
            <person name="Pati A."/>
            <person name="Chen A."/>
            <person name="Palaniappan K."/>
            <person name="Land M."/>
            <person name="Hauser L."/>
            <person name="Chang Y.J."/>
            <person name="Jeffries C.D."/>
            <person name="Chain P."/>
            <person name="Saunders E."/>
            <person name="Han C."/>
            <person name="Detter J.C."/>
            <person name="Brettin T."/>
            <person name="Rohde M."/>
            <person name="Goker M."/>
            <person name="Bristow J."/>
            <person name="Eisen J.A."/>
            <person name="Markowitz V."/>
            <person name="Hugenholtz P."/>
            <person name="Klenk H.P."/>
            <person name="Kyrpides N.C."/>
        </authorList>
    </citation>
    <scope>NUCLEOTIDE SEQUENCE [LARGE SCALE GENOMIC DNA]</scope>
    <source>
        <strain evidence="4">ATCC 25592 / DSM 43247 / BCRC 13721 / JCM 3198 / KCTC 3076 / NBRC 16047 / NCTC 10667</strain>
    </source>
</reference>
<protein>
    <submittedName>
        <fullName evidence="3">Membrane protein-like protein</fullName>
    </submittedName>
</protein>
<dbReference type="InterPro" id="IPR029058">
    <property type="entry name" value="AB_hydrolase_fold"/>
</dbReference>
<dbReference type="SUPFAM" id="SSF53474">
    <property type="entry name" value="alpha/beta-Hydrolases"/>
    <property type="match status" value="1"/>
</dbReference>
<dbReference type="eggNOG" id="COG4425">
    <property type="taxonomic scope" value="Bacteria"/>
</dbReference>